<dbReference type="InterPro" id="IPR025966">
    <property type="entry name" value="OppC_N"/>
</dbReference>
<keyword evidence="6 7" id="KW-0472">Membrane</keyword>
<dbReference type="OrthoDB" id="9805884at2"/>
<dbReference type="Pfam" id="PF00528">
    <property type="entry name" value="BPD_transp_1"/>
    <property type="match status" value="1"/>
</dbReference>
<evidence type="ECO:0000256" key="3">
    <source>
        <dbReference type="ARBA" id="ARBA00022475"/>
    </source>
</evidence>
<dbReference type="InterPro" id="IPR035906">
    <property type="entry name" value="MetI-like_sf"/>
</dbReference>
<dbReference type="PROSITE" id="PS50928">
    <property type="entry name" value="ABC_TM1"/>
    <property type="match status" value="1"/>
</dbReference>
<dbReference type="Pfam" id="PF12911">
    <property type="entry name" value="OppC_N"/>
    <property type="match status" value="1"/>
</dbReference>
<feature type="domain" description="ABC transmembrane type-1" evidence="8">
    <location>
        <begin position="83"/>
        <end position="273"/>
    </location>
</feature>
<feature type="transmembrane region" description="Helical" evidence="7">
    <location>
        <begin position="212"/>
        <end position="230"/>
    </location>
</feature>
<name>A0A1H2PRD7_9BURK</name>
<keyword evidence="4 7" id="KW-0812">Transmembrane</keyword>
<dbReference type="CDD" id="cd06261">
    <property type="entry name" value="TM_PBP2"/>
    <property type="match status" value="1"/>
</dbReference>
<dbReference type="InterPro" id="IPR050366">
    <property type="entry name" value="BP-dependent_transpt_permease"/>
</dbReference>
<dbReference type="EMBL" id="FNLO01000008">
    <property type="protein sequence ID" value="SDV49392.1"/>
    <property type="molecule type" value="Genomic_DNA"/>
</dbReference>
<evidence type="ECO:0000256" key="5">
    <source>
        <dbReference type="ARBA" id="ARBA00022989"/>
    </source>
</evidence>
<feature type="transmembrane region" description="Helical" evidence="7">
    <location>
        <begin position="122"/>
        <end position="141"/>
    </location>
</feature>
<dbReference type="InterPro" id="IPR000515">
    <property type="entry name" value="MetI-like"/>
</dbReference>
<evidence type="ECO:0000256" key="1">
    <source>
        <dbReference type="ARBA" id="ARBA00004651"/>
    </source>
</evidence>
<evidence type="ECO:0000259" key="8">
    <source>
        <dbReference type="PROSITE" id="PS50928"/>
    </source>
</evidence>
<feature type="transmembrane region" description="Helical" evidence="7">
    <location>
        <begin position="86"/>
        <end position="110"/>
    </location>
</feature>
<dbReference type="AlphaFoldDB" id="A0A1H2PRD7"/>
<evidence type="ECO:0000256" key="4">
    <source>
        <dbReference type="ARBA" id="ARBA00022692"/>
    </source>
</evidence>
<accession>A0A1H2PRD7</accession>
<keyword evidence="3" id="KW-1003">Cell membrane</keyword>
<evidence type="ECO:0000256" key="7">
    <source>
        <dbReference type="RuleBase" id="RU363032"/>
    </source>
</evidence>
<keyword evidence="5 7" id="KW-1133">Transmembrane helix</keyword>
<dbReference type="Gene3D" id="1.10.3720.10">
    <property type="entry name" value="MetI-like"/>
    <property type="match status" value="1"/>
</dbReference>
<dbReference type="GO" id="GO:0055085">
    <property type="term" value="P:transmembrane transport"/>
    <property type="evidence" value="ECO:0007669"/>
    <property type="project" value="InterPro"/>
</dbReference>
<dbReference type="RefSeq" id="WP_091909363.1">
    <property type="nucleotide sequence ID" value="NZ_FNLO01000008.1"/>
</dbReference>
<keyword evidence="10" id="KW-1185">Reference proteome</keyword>
<reference evidence="10" key="1">
    <citation type="submission" date="2016-09" db="EMBL/GenBank/DDBJ databases">
        <authorList>
            <person name="Varghese N."/>
            <person name="Submissions S."/>
        </authorList>
    </citation>
    <scope>NUCLEOTIDE SEQUENCE [LARGE SCALE GENOMIC DNA]</scope>
    <source>
        <strain evidence="10">JS23</strain>
    </source>
</reference>
<protein>
    <submittedName>
        <fullName evidence="9">Peptide/nickel transport system permease protein</fullName>
    </submittedName>
</protein>
<evidence type="ECO:0000313" key="9">
    <source>
        <dbReference type="EMBL" id="SDV49392.1"/>
    </source>
</evidence>
<comment type="subcellular location">
    <subcellularLocation>
        <location evidence="1 7">Cell membrane</location>
        <topology evidence="1 7">Multi-pass membrane protein</topology>
    </subcellularLocation>
</comment>
<comment type="similarity">
    <text evidence="7">Belongs to the binding-protein-dependent transport system permease family.</text>
</comment>
<dbReference type="Proteomes" id="UP000243719">
    <property type="component" value="Unassembled WGS sequence"/>
</dbReference>
<feature type="transmembrane region" description="Helical" evidence="7">
    <location>
        <begin position="147"/>
        <end position="165"/>
    </location>
</feature>
<evidence type="ECO:0000256" key="2">
    <source>
        <dbReference type="ARBA" id="ARBA00022448"/>
    </source>
</evidence>
<feature type="transmembrane region" description="Helical" evidence="7">
    <location>
        <begin position="250"/>
        <end position="273"/>
    </location>
</feature>
<keyword evidence="2 7" id="KW-0813">Transport</keyword>
<gene>
    <name evidence="9" type="ORF">SAMN05216551_10839</name>
</gene>
<dbReference type="PANTHER" id="PTHR43386">
    <property type="entry name" value="OLIGOPEPTIDE TRANSPORT SYSTEM PERMEASE PROTEIN APPC"/>
    <property type="match status" value="1"/>
</dbReference>
<dbReference type="STRING" id="1770053.SAMN05216551_10839"/>
<dbReference type="SUPFAM" id="SSF161098">
    <property type="entry name" value="MetI-like"/>
    <property type="match status" value="1"/>
</dbReference>
<proteinExistence type="inferred from homology"/>
<organism evidence="9 10">
    <name type="scientific">Chitinasiproducens palmae</name>
    <dbReference type="NCBI Taxonomy" id="1770053"/>
    <lineage>
        <taxon>Bacteria</taxon>
        <taxon>Pseudomonadati</taxon>
        <taxon>Pseudomonadota</taxon>
        <taxon>Betaproteobacteria</taxon>
        <taxon>Burkholderiales</taxon>
        <taxon>Burkholderiaceae</taxon>
        <taxon>Chitinasiproducens</taxon>
    </lineage>
</organism>
<dbReference type="PANTHER" id="PTHR43386:SF25">
    <property type="entry name" value="PEPTIDE ABC TRANSPORTER PERMEASE PROTEIN"/>
    <property type="match status" value="1"/>
</dbReference>
<feature type="transmembrane region" description="Helical" evidence="7">
    <location>
        <begin position="21"/>
        <end position="44"/>
    </location>
</feature>
<evidence type="ECO:0000256" key="6">
    <source>
        <dbReference type="ARBA" id="ARBA00023136"/>
    </source>
</evidence>
<dbReference type="GO" id="GO:0005886">
    <property type="term" value="C:plasma membrane"/>
    <property type="evidence" value="ECO:0007669"/>
    <property type="project" value="UniProtKB-SubCell"/>
</dbReference>
<sequence length="281" mass="29142">MNAISRHTARGGPLRGLLGHPGFVVGAVVLLFWLACAIGGTALAPQDPYAVAPRAALLPPSADHWFGTDRLGRDVFSRVLAGARDILAVAPLATLLGTAVGTVLGLFAGYYRGAVDAILGRLIEVVLALPLVIVALFALSALGGDRLTVVVVIAAVFAPITARTVRAATGRERNLDYVAAAQLRGEHAGYIVFREILPNIAATVVVEAAVRLGYAIFTVATLSFLGFGTQPPSPDWGLTIAENYTSLAGGAWWTVAFAALATASLVIAVNLIADALGQDLR</sequence>
<evidence type="ECO:0000313" key="10">
    <source>
        <dbReference type="Proteomes" id="UP000243719"/>
    </source>
</evidence>